<organism evidence="11 12">
    <name type="scientific">Geochorda subterranea</name>
    <dbReference type="NCBI Taxonomy" id="3109564"/>
    <lineage>
        <taxon>Bacteria</taxon>
        <taxon>Bacillati</taxon>
        <taxon>Bacillota</taxon>
        <taxon>Limnochordia</taxon>
        <taxon>Limnochordales</taxon>
        <taxon>Geochordaceae</taxon>
        <taxon>Geochorda</taxon>
    </lineage>
</organism>
<evidence type="ECO:0000313" key="11">
    <source>
        <dbReference type="EMBL" id="WRP14639.1"/>
    </source>
</evidence>
<comment type="miscellaneous">
    <text evidence="8">Few gyrases are as efficient as E.coli at forming negative supercoils. Not all organisms have 2 type II topoisomerases; in organisms with a single type II topoisomerase this enzyme also has to decatenate newly replicated chromosomes.</text>
</comment>
<dbReference type="Gene3D" id="3.30.1360.40">
    <property type="match status" value="1"/>
</dbReference>
<dbReference type="InterPro" id="IPR002205">
    <property type="entry name" value="Topo_IIA_dom_A"/>
</dbReference>
<comment type="subcellular location">
    <subcellularLocation>
        <location evidence="8">Cytoplasm</location>
    </subcellularLocation>
</comment>
<dbReference type="SUPFAM" id="SSF56719">
    <property type="entry name" value="Type II DNA topoisomerase"/>
    <property type="match status" value="1"/>
</dbReference>
<name>A0ABZ1BPK8_9FIRM</name>
<dbReference type="InterPro" id="IPR013758">
    <property type="entry name" value="Topo_IIA_A/C_ab"/>
</dbReference>
<evidence type="ECO:0000256" key="4">
    <source>
        <dbReference type="ARBA" id="ARBA00022840"/>
    </source>
</evidence>
<dbReference type="InterPro" id="IPR013760">
    <property type="entry name" value="Topo_IIA-like_dom_sf"/>
</dbReference>
<keyword evidence="8" id="KW-0963">Cytoplasm</keyword>
<feature type="active site" description="O-(5'-phospho-DNA)-tyrosine intermediate" evidence="8 9">
    <location>
        <position position="124"/>
    </location>
</feature>
<dbReference type="SMART" id="SM00434">
    <property type="entry name" value="TOP4c"/>
    <property type="match status" value="1"/>
</dbReference>
<protein>
    <recommendedName>
        <fullName evidence="8">DNA gyrase subunit A</fullName>
        <ecNumber evidence="8">5.6.2.2</ecNumber>
    </recommendedName>
</protein>
<feature type="short sequence motif" description="GyrA-box" evidence="8">
    <location>
        <begin position="527"/>
        <end position="533"/>
    </location>
</feature>
<dbReference type="HAMAP" id="MF_01897">
    <property type="entry name" value="GyrA"/>
    <property type="match status" value="1"/>
</dbReference>
<keyword evidence="6 8" id="KW-0238">DNA-binding</keyword>
<keyword evidence="5 8" id="KW-0799">Topoisomerase</keyword>
<dbReference type="GO" id="GO:0003918">
    <property type="term" value="F:DNA topoisomerase type II (double strand cut, ATP-hydrolyzing) activity"/>
    <property type="evidence" value="ECO:0007669"/>
    <property type="project" value="UniProtKB-EC"/>
</dbReference>
<dbReference type="NCBIfam" id="NF004044">
    <property type="entry name" value="PRK05561.1"/>
    <property type="match status" value="1"/>
</dbReference>
<feature type="domain" description="Topo IIA-type catalytic" evidence="10">
    <location>
        <begin position="36"/>
        <end position="500"/>
    </location>
</feature>
<evidence type="ECO:0000256" key="5">
    <source>
        <dbReference type="ARBA" id="ARBA00023029"/>
    </source>
</evidence>
<dbReference type="InterPro" id="IPR035516">
    <property type="entry name" value="Gyrase/topoIV_suA_C"/>
</dbReference>
<dbReference type="InterPro" id="IPR050220">
    <property type="entry name" value="Type_II_DNA_Topoisomerases"/>
</dbReference>
<dbReference type="InterPro" id="IPR013757">
    <property type="entry name" value="Topo_IIA_A_a_sf"/>
</dbReference>
<dbReference type="InterPro" id="IPR006691">
    <property type="entry name" value="GyrA/parC_rep"/>
</dbReference>
<comment type="similarity">
    <text evidence="2 8">Belongs to the type II topoisomerase GyrA/ParC subunit family.</text>
</comment>
<dbReference type="CDD" id="cd00187">
    <property type="entry name" value="TOP4c"/>
    <property type="match status" value="1"/>
</dbReference>
<evidence type="ECO:0000259" key="10">
    <source>
        <dbReference type="PROSITE" id="PS52040"/>
    </source>
</evidence>
<comment type="function">
    <text evidence="8">A type II topoisomerase that negatively supercoils closed circular double-stranded (ds) DNA in an ATP-dependent manner to modulate DNA topology and maintain chromosomes in an underwound state. Negative supercoiling favors strand separation, and DNA replication, transcription, recombination and repair, all of which involve strand separation. Also able to catalyze the interconversion of other topological isomers of dsDNA rings, including catenanes and knotted rings. Type II topoisomerases break and join 2 DNA strands simultaneously in an ATP-dependent manner.</text>
</comment>
<dbReference type="PROSITE" id="PS52040">
    <property type="entry name" value="TOPO_IIA"/>
    <property type="match status" value="1"/>
</dbReference>
<evidence type="ECO:0000256" key="3">
    <source>
        <dbReference type="ARBA" id="ARBA00022741"/>
    </source>
</evidence>
<proteinExistence type="inferred from homology"/>
<keyword evidence="7 8" id="KW-0413">Isomerase</keyword>
<accession>A0ABZ1BPK8</accession>
<evidence type="ECO:0000256" key="2">
    <source>
        <dbReference type="ARBA" id="ARBA00008263"/>
    </source>
</evidence>
<evidence type="ECO:0000256" key="1">
    <source>
        <dbReference type="ARBA" id="ARBA00000185"/>
    </source>
</evidence>
<dbReference type="Proteomes" id="UP001333102">
    <property type="component" value="Chromosome"/>
</dbReference>
<dbReference type="Gene3D" id="1.10.268.10">
    <property type="entry name" value="Topoisomerase, domain 3"/>
    <property type="match status" value="1"/>
</dbReference>
<dbReference type="Pfam" id="PF00521">
    <property type="entry name" value="DNA_topoisoIV"/>
    <property type="match status" value="1"/>
</dbReference>
<dbReference type="EC" id="5.6.2.2" evidence="8"/>
<evidence type="ECO:0000256" key="6">
    <source>
        <dbReference type="ARBA" id="ARBA00023125"/>
    </source>
</evidence>
<comment type="catalytic activity">
    <reaction evidence="1 8 9">
        <text>ATP-dependent breakage, passage and rejoining of double-stranded DNA.</text>
        <dbReference type="EC" id="5.6.2.2"/>
    </reaction>
</comment>
<dbReference type="SUPFAM" id="SSF101904">
    <property type="entry name" value="GyrA/ParC C-terminal domain-like"/>
    <property type="match status" value="1"/>
</dbReference>
<dbReference type="Gene3D" id="3.90.199.10">
    <property type="entry name" value="Topoisomerase II, domain 5"/>
    <property type="match status" value="1"/>
</dbReference>
<dbReference type="InterPro" id="IPR005743">
    <property type="entry name" value="GyrA"/>
</dbReference>
<dbReference type="RefSeq" id="WP_324668998.1">
    <property type="nucleotide sequence ID" value="NZ_CP141614.1"/>
</dbReference>
<keyword evidence="3 8" id="KW-0547">Nucleotide-binding</keyword>
<keyword evidence="4 8" id="KW-0067">ATP-binding</keyword>
<sequence>MAEEQRIGKVIPIELEDEMRRSYIDYAMSVIVDRALPDVRDGLKPVQRRILYVMNELNLRPDRPHKKSAAVVGEVMGKYHPHGDAPIYEAMVRMAQDFSYRYPLVDGHGNYGSVDGDPPAAMRYTEARLSAIAMEMLRDIDKQTVDFVPNYDGTQQQPVVLPARIPNLLINGASGIAVGMATNVPPHNLGEIVDALVLLIDRPDASDEELLAVVKGPDFPTGGIIMGVQGIRDAYLTGRGHIRVRARLSTEPMGGGRVRIVVTELPYMVNKATLIAKIADLVRERRIEGITEVRDESDREGLRIAIELRRDAQPQVIINRLLKHTQLEDTYGVIMLALVDGTPQVLTLRQALRHYLDFQVEVVTRRTRFDLERARERLHIVEGLRIALDHIDAIIELIRSSPDEATARRGLMERFGLTERQATAILEMQLRRLTGLEREKLDREHAELTQTIARLTAILGDVGEVYRIIKEELLEIRQRFADPRRTEIQEEASEVSEDDLVALEDVVITLTHNGYIKRQPTSTYRSQRRGGRGISAMATRDEDFVEHLFIATTHTRVLLFTDMGRMYHLKGREIPEASRGARGTSIYNLLPMSAAESVAAAIAVTSFDDGRYLFMATRNGIVKKTPLSEFATNRQGIIACHLDADDRLVGVRLTEGEHEILLVTRDGQAVRFAEEDVRPMGRASRGVIGIRLEPGDRVVAMDAARQGADVLIVTEQGYGKRTPVEEYRLTRRGGKGVRAIGHSDRNGPVVGMRVVEEDDEVMVISVRGIMIRLGVSGVSRQGRTARGVVLMRLDEGDAVAALAQIAAARNGDEEPN</sequence>
<keyword evidence="12" id="KW-1185">Reference proteome</keyword>
<dbReference type="PANTHER" id="PTHR43493:SF5">
    <property type="entry name" value="DNA GYRASE SUBUNIT A, CHLOROPLASTIC_MITOCHONDRIAL"/>
    <property type="match status" value="1"/>
</dbReference>
<dbReference type="PANTHER" id="PTHR43493">
    <property type="entry name" value="DNA GYRASE/TOPOISOMERASE SUBUNIT A"/>
    <property type="match status" value="1"/>
</dbReference>
<evidence type="ECO:0000256" key="9">
    <source>
        <dbReference type="PROSITE-ProRule" id="PRU01384"/>
    </source>
</evidence>
<evidence type="ECO:0000313" key="12">
    <source>
        <dbReference type="Proteomes" id="UP001333102"/>
    </source>
</evidence>
<comment type="subunit">
    <text evidence="8">Heterotetramer, composed of two GyrA and two GyrB chains. In the heterotetramer, GyrA contains the active site tyrosine that forms a transient covalent intermediate with DNA, while GyrB binds cofactors and catalyzes ATP hydrolysis.</text>
</comment>
<gene>
    <name evidence="8 11" type="primary">gyrA</name>
    <name evidence="11" type="ORF">VLY81_00265</name>
</gene>
<dbReference type="NCBIfam" id="TIGR01063">
    <property type="entry name" value="gyrA"/>
    <property type="match status" value="1"/>
</dbReference>
<dbReference type="Pfam" id="PF03989">
    <property type="entry name" value="DNA_gyraseA_C"/>
    <property type="match status" value="6"/>
</dbReference>
<reference evidence="12" key="1">
    <citation type="submission" date="2023-12" db="EMBL/GenBank/DDBJ databases">
        <title>Novel isolates from deep terrestrial aquifers shed light on the physiology and ecology of the class Limnochordia.</title>
        <authorList>
            <person name="Karnachuk O.V."/>
            <person name="Lukina A.P."/>
            <person name="Avakyan M.R."/>
            <person name="Kadnikov V."/>
            <person name="Begmatov S."/>
            <person name="Beletsky A.V."/>
            <person name="Mardanov A.V."/>
            <person name="Ravin N.V."/>
        </authorList>
    </citation>
    <scope>NUCLEOTIDE SEQUENCE [LARGE SCALE GENOMIC DNA]</scope>
    <source>
        <strain evidence="12">LN</strain>
    </source>
</reference>
<dbReference type="EMBL" id="CP141614">
    <property type="protein sequence ID" value="WRP14639.1"/>
    <property type="molecule type" value="Genomic_DNA"/>
</dbReference>
<evidence type="ECO:0000256" key="8">
    <source>
        <dbReference type="HAMAP-Rule" id="MF_01897"/>
    </source>
</evidence>
<dbReference type="Gene3D" id="2.120.10.90">
    <property type="entry name" value="DNA gyrase/topoisomerase IV, subunit A, C-terminal"/>
    <property type="match status" value="1"/>
</dbReference>
<dbReference type="NCBIfam" id="NF004043">
    <property type="entry name" value="PRK05560.1"/>
    <property type="match status" value="1"/>
</dbReference>
<evidence type="ECO:0000256" key="7">
    <source>
        <dbReference type="ARBA" id="ARBA00023235"/>
    </source>
</evidence>